<dbReference type="EMBL" id="CM046114">
    <property type="protein sequence ID" value="KAI8420446.1"/>
    <property type="molecule type" value="Genomic_DNA"/>
</dbReference>
<evidence type="ECO:0000313" key="1">
    <source>
        <dbReference type="EMBL" id="KAI8420446.1"/>
    </source>
</evidence>
<reference evidence="1 2" key="1">
    <citation type="journal article" date="2022" name="Genome Biol. Evol.">
        <title>The Spruce Budworm Genome: Reconstructing the Evolutionary History of Antifreeze Proteins.</title>
        <authorList>
            <person name="Beliveau C."/>
            <person name="Gagne P."/>
            <person name="Picq S."/>
            <person name="Vernygora O."/>
            <person name="Keeling C.I."/>
            <person name="Pinkney K."/>
            <person name="Doucet D."/>
            <person name="Wen F."/>
            <person name="Johnston J.S."/>
            <person name="Maaroufi H."/>
            <person name="Boyle B."/>
            <person name="Laroche J."/>
            <person name="Dewar K."/>
            <person name="Juretic N."/>
            <person name="Blackburn G."/>
            <person name="Nisole A."/>
            <person name="Brunet B."/>
            <person name="Brandao M."/>
            <person name="Lumley L."/>
            <person name="Duan J."/>
            <person name="Quan G."/>
            <person name="Lucarotti C.J."/>
            <person name="Roe A.D."/>
            <person name="Sperling F.A.H."/>
            <person name="Levesque R.C."/>
            <person name="Cusson M."/>
        </authorList>
    </citation>
    <scope>NUCLEOTIDE SEQUENCE [LARGE SCALE GENOMIC DNA]</scope>
    <source>
        <strain evidence="1">Glfc:IPQL:Cfum</strain>
    </source>
</reference>
<dbReference type="Proteomes" id="UP001064048">
    <property type="component" value="Chromosome 14"/>
</dbReference>
<gene>
    <name evidence="1" type="ORF">MSG28_008936</name>
</gene>
<protein>
    <submittedName>
        <fullName evidence="1">Uncharacterized protein</fullName>
    </submittedName>
</protein>
<proteinExistence type="predicted"/>
<evidence type="ECO:0000313" key="2">
    <source>
        <dbReference type="Proteomes" id="UP001064048"/>
    </source>
</evidence>
<sequence>MVFLDIKRLKHFSPLSFPAMASFTTVLLLAACAALLVGSEGHHHAHSRRAHANRRNANDATVALGDVSGSEYRALNVLKINGPDVILGFPDVCDREDRDLKGTLVVVSNNDQGGQPAQLSAIDKNNPKSNLAIHCDSEDDDSQCAHGFTVTTYQFCSDKRTTTTSTTPSSSPTTSSSENVTYEEISVSMGDGNRLPSGDPPARLPPIP</sequence>
<comment type="caution">
    <text evidence="1">The sequence shown here is derived from an EMBL/GenBank/DDBJ whole genome shotgun (WGS) entry which is preliminary data.</text>
</comment>
<name>A0ACC0J8K0_CHOFU</name>
<accession>A0ACC0J8K0</accession>
<keyword evidence="2" id="KW-1185">Reference proteome</keyword>
<organism evidence="1 2">
    <name type="scientific">Choristoneura fumiferana</name>
    <name type="common">Spruce budworm moth</name>
    <name type="synonym">Archips fumiferana</name>
    <dbReference type="NCBI Taxonomy" id="7141"/>
    <lineage>
        <taxon>Eukaryota</taxon>
        <taxon>Metazoa</taxon>
        <taxon>Ecdysozoa</taxon>
        <taxon>Arthropoda</taxon>
        <taxon>Hexapoda</taxon>
        <taxon>Insecta</taxon>
        <taxon>Pterygota</taxon>
        <taxon>Neoptera</taxon>
        <taxon>Endopterygota</taxon>
        <taxon>Lepidoptera</taxon>
        <taxon>Glossata</taxon>
        <taxon>Ditrysia</taxon>
        <taxon>Tortricoidea</taxon>
        <taxon>Tortricidae</taxon>
        <taxon>Tortricinae</taxon>
        <taxon>Choristoneura</taxon>
    </lineage>
</organism>